<organism evidence="3 4">
    <name type="scientific">Saccoglossus kowalevskii</name>
    <name type="common">Acorn worm</name>
    <dbReference type="NCBI Taxonomy" id="10224"/>
    <lineage>
        <taxon>Eukaryota</taxon>
        <taxon>Metazoa</taxon>
        <taxon>Hemichordata</taxon>
        <taxon>Enteropneusta</taxon>
        <taxon>Harrimaniidae</taxon>
        <taxon>Saccoglossus</taxon>
    </lineage>
</organism>
<evidence type="ECO:0000256" key="1">
    <source>
        <dbReference type="SAM" id="Coils"/>
    </source>
</evidence>
<keyword evidence="3" id="KW-1185">Reference proteome</keyword>
<sequence length="476" mass="55029">MPFPLDNYDLEKEGLLQQLNDEYGEPVEITLRDSERPAYEQWPENGELLSRQKYKYDNSEYPPFDYGLLEDPEFMNLVAEELYNMVYREVLKEKLAEFISELSQPRDEFENEAAPVKRTKMNDFFKYYVTTENDLPGIRRRSGFGPADQYLLDEGSPLNRHDTRKRWGGFKDDRPRRAFAKSSGILDQDVVNKKGISEGRGFQDFDWDDLQQLVKKSNPYSDGYDEQYAPPIYGALEDEFPDSPIPDGGQYRRIGWGGFPEEDLRDPRKSKKTSVDPIPNLVGPFAGYNMFGRLIAAAAAGKRVQAYEDEVPFIDQQRRYDEALDEADYDRALTKLDSVEDYSDSVQDGDFEGDVNVEDQNAERPSHFWDVFIDKFDELADIPKQENSEVAEAEAAEANEEVNELVNDADNNLDGMLAFPMDDEDLPEITEFDPEEDEVTEEDETTEEAIDEAKAKARLRLQILELLKKFEELRRR</sequence>
<accession>A0ABM0GXX7</accession>
<dbReference type="Proteomes" id="UP000694865">
    <property type="component" value="Unplaced"/>
</dbReference>
<evidence type="ECO:0000313" key="4">
    <source>
        <dbReference type="RefSeq" id="XP_002739804.2"/>
    </source>
</evidence>
<dbReference type="RefSeq" id="XP_002739804.2">
    <property type="nucleotide sequence ID" value="XM_002739758.2"/>
</dbReference>
<protein>
    <submittedName>
        <fullName evidence="4">Uncharacterized protein LOC100372691</fullName>
    </submittedName>
</protein>
<evidence type="ECO:0000313" key="3">
    <source>
        <dbReference type="Proteomes" id="UP000694865"/>
    </source>
</evidence>
<reference evidence="4" key="1">
    <citation type="submission" date="2025-08" db="UniProtKB">
        <authorList>
            <consortium name="RefSeq"/>
        </authorList>
    </citation>
    <scope>IDENTIFICATION</scope>
    <source>
        <tissue evidence="4">Testes</tissue>
    </source>
</reference>
<feature type="region of interest" description="Disordered" evidence="2">
    <location>
        <begin position="241"/>
        <end position="275"/>
    </location>
</feature>
<evidence type="ECO:0000256" key="2">
    <source>
        <dbReference type="SAM" id="MobiDB-lite"/>
    </source>
</evidence>
<keyword evidence="1" id="KW-0175">Coiled coil</keyword>
<feature type="coiled-coil region" evidence="1">
    <location>
        <begin position="436"/>
        <end position="476"/>
    </location>
</feature>
<gene>
    <name evidence="4" type="primary">LOC100372691</name>
</gene>
<dbReference type="GeneID" id="100372691"/>
<name>A0ABM0GXX7_SACKO</name>
<proteinExistence type="predicted"/>